<dbReference type="Proteomes" id="UP000199004">
    <property type="component" value="Unassembled WGS sequence"/>
</dbReference>
<keyword evidence="1" id="KW-0472">Membrane</keyword>
<dbReference type="AlphaFoldDB" id="A0A1H0ACG8"/>
<proteinExistence type="predicted"/>
<name>A0A1H0ACG8_9ACTN</name>
<feature type="transmembrane region" description="Helical" evidence="1">
    <location>
        <begin position="16"/>
        <end position="37"/>
    </location>
</feature>
<gene>
    <name evidence="2" type="ORF">SAMN05192576_1995</name>
</gene>
<sequence>MSESEKPGKYARSANGLIASLVVTVVAVLAFVGFRAVTSKDLEVRPEPVDYLETVGLAQDSDLTLVYPPTLPEGWIATNVAFVPGDRPAFGLSILTDDETFIGVRQEDESVADLLETYVDEEASEQGTTEFDSRISTTWETYTDEGGDTAYATELGDDTLLVYGSADEGDLRLLLESLTVDPL</sequence>
<dbReference type="RefSeq" id="WP_170254339.1">
    <property type="nucleotide sequence ID" value="NZ_BKAE01000011.1"/>
</dbReference>
<evidence type="ECO:0000256" key="1">
    <source>
        <dbReference type="SAM" id="Phobius"/>
    </source>
</evidence>
<evidence type="ECO:0000313" key="3">
    <source>
        <dbReference type="Proteomes" id="UP000199004"/>
    </source>
</evidence>
<keyword evidence="1" id="KW-0812">Transmembrane</keyword>
<keyword evidence="3" id="KW-1185">Reference proteome</keyword>
<evidence type="ECO:0008006" key="4">
    <source>
        <dbReference type="Google" id="ProtNLM"/>
    </source>
</evidence>
<protein>
    <recommendedName>
        <fullName evidence="4">DUF4245 domain-containing protein</fullName>
    </recommendedName>
</protein>
<evidence type="ECO:0000313" key="2">
    <source>
        <dbReference type="EMBL" id="SDN31107.1"/>
    </source>
</evidence>
<reference evidence="2 3" key="1">
    <citation type="submission" date="2016-10" db="EMBL/GenBank/DDBJ databases">
        <authorList>
            <person name="de Groot N.N."/>
        </authorList>
    </citation>
    <scope>NUCLEOTIDE SEQUENCE [LARGE SCALE GENOMIC DNA]</scope>
    <source>
        <strain evidence="2 3">CGMCC 1.11147</strain>
    </source>
</reference>
<organism evidence="2 3">
    <name type="scientific">Nocardioides szechwanensis</name>
    <dbReference type="NCBI Taxonomy" id="1005944"/>
    <lineage>
        <taxon>Bacteria</taxon>
        <taxon>Bacillati</taxon>
        <taxon>Actinomycetota</taxon>
        <taxon>Actinomycetes</taxon>
        <taxon>Propionibacteriales</taxon>
        <taxon>Nocardioidaceae</taxon>
        <taxon>Nocardioides</taxon>
    </lineage>
</organism>
<dbReference type="Pfam" id="PF14030">
    <property type="entry name" value="DUF4245"/>
    <property type="match status" value="1"/>
</dbReference>
<keyword evidence="1" id="KW-1133">Transmembrane helix</keyword>
<dbReference type="EMBL" id="FNIC01000002">
    <property type="protein sequence ID" value="SDN31107.1"/>
    <property type="molecule type" value="Genomic_DNA"/>
</dbReference>
<dbReference type="InterPro" id="IPR025339">
    <property type="entry name" value="DUF4245"/>
</dbReference>
<dbReference type="STRING" id="1005944.SAMN05192576_1995"/>
<accession>A0A1H0ACG8</accession>